<dbReference type="GO" id="GO:0006396">
    <property type="term" value="P:RNA processing"/>
    <property type="evidence" value="ECO:0000318"/>
    <property type="project" value="GO_Central"/>
</dbReference>
<feature type="region of interest" description="Disordered" evidence="5">
    <location>
        <begin position="243"/>
        <end position="268"/>
    </location>
</feature>
<feature type="compositionally biased region" description="Basic and acidic residues" evidence="5">
    <location>
        <begin position="755"/>
        <end position="764"/>
    </location>
</feature>
<dbReference type="RefSeq" id="XP_021836928.1">
    <property type="nucleotide sequence ID" value="XM_021981236.2"/>
</dbReference>
<protein>
    <submittedName>
        <fullName evidence="8">FIP1[V]-like protein</fullName>
    </submittedName>
</protein>
<feature type="region of interest" description="Disordered" evidence="5">
    <location>
        <begin position="514"/>
        <end position="798"/>
    </location>
</feature>
<dbReference type="InterPro" id="IPR007854">
    <property type="entry name" value="Fip1_dom"/>
</dbReference>
<feature type="compositionally biased region" description="Basic and acidic residues" evidence="5">
    <location>
        <begin position="1099"/>
        <end position="1109"/>
    </location>
</feature>
<comment type="subcellular location">
    <subcellularLocation>
        <location evidence="1">Nucleus</location>
    </subcellularLocation>
</comment>
<evidence type="ECO:0000256" key="1">
    <source>
        <dbReference type="ARBA" id="ARBA00004123"/>
    </source>
</evidence>
<feature type="region of interest" description="Disordered" evidence="5">
    <location>
        <begin position="59"/>
        <end position="80"/>
    </location>
</feature>
<feature type="compositionally biased region" description="Basic and acidic residues" evidence="5">
    <location>
        <begin position="1312"/>
        <end position="1326"/>
    </location>
</feature>
<reference evidence="8" key="2">
    <citation type="submission" date="2025-08" db="UniProtKB">
        <authorList>
            <consortium name="RefSeq"/>
        </authorList>
    </citation>
    <scope>IDENTIFICATION</scope>
    <source>
        <tissue evidence="8">Leaf</tissue>
    </source>
</reference>
<dbReference type="KEGG" id="soe:110776688"/>
<feature type="compositionally biased region" description="Basic and acidic residues" evidence="5">
    <location>
        <begin position="777"/>
        <end position="798"/>
    </location>
</feature>
<dbReference type="GO" id="GO:0006397">
    <property type="term" value="P:mRNA processing"/>
    <property type="evidence" value="ECO:0007669"/>
    <property type="project" value="UniProtKB-KW"/>
</dbReference>
<feature type="region of interest" description="Disordered" evidence="5">
    <location>
        <begin position="33"/>
        <end position="52"/>
    </location>
</feature>
<dbReference type="PANTHER" id="PTHR36884">
    <property type="entry name" value="FIP1[III]-LIKE PROTEIN"/>
    <property type="match status" value="1"/>
</dbReference>
<dbReference type="GeneID" id="110776688"/>
<gene>
    <name evidence="8" type="primary">LOC110776688</name>
</gene>
<dbReference type="InterPro" id="IPR044976">
    <property type="entry name" value="FIPS5/FIPS3-like"/>
</dbReference>
<dbReference type="Proteomes" id="UP000813463">
    <property type="component" value="Chromosome 2"/>
</dbReference>
<keyword evidence="3" id="KW-0507">mRNA processing</keyword>
<feature type="region of interest" description="Disordered" evidence="5">
    <location>
        <begin position="814"/>
        <end position="883"/>
    </location>
</feature>
<feature type="compositionally biased region" description="Gly residues" evidence="5">
    <location>
        <begin position="1268"/>
        <end position="1278"/>
    </location>
</feature>
<evidence type="ECO:0000259" key="6">
    <source>
        <dbReference type="Pfam" id="PF05182"/>
    </source>
</evidence>
<accession>A0A9R0HU83</accession>
<name>A0A9R0HU83_SPIOL</name>
<feature type="compositionally biased region" description="Acidic residues" evidence="5">
    <location>
        <begin position="140"/>
        <end position="153"/>
    </location>
</feature>
<feature type="region of interest" description="Disordered" evidence="5">
    <location>
        <begin position="1023"/>
        <end position="1358"/>
    </location>
</feature>
<dbReference type="OrthoDB" id="1917198at2759"/>
<feature type="region of interest" description="Disordered" evidence="5">
    <location>
        <begin position="919"/>
        <end position="984"/>
    </location>
</feature>
<evidence type="ECO:0000256" key="2">
    <source>
        <dbReference type="ARBA" id="ARBA00007459"/>
    </source>
</evidence>
<organism evidence="7 8">
    <name type="scientific">Spinacia oleracea</name>
    <name type="common">Spinach</name>
    <dbReference type="NCBI Taxonomy" id="3562"/>
    <lineage>
        <taxon>Eukaryota</taxon>
        <taxon>Viridiplantae</taxon>
        <taxon>Streptophyta</taxon>
        <taxon>Embryophyta</taxon>
        <taxon>Tracheophyta</taxon>
        <taxon>Spermatophyta</taxon>
        <taxon>Magnoliopsida</taxon>
        <taxon>eudicotyledons</taxon>
        <taxon>Gunneridae</taxon>
        <taxon>Pentapetalae</taxon>
        <taxon>Caryophyllales</taxon>
        <taxon>Chenopodiaceae</taxon>
        <taxon>Chenopodioideae</taxon>
        <taxon>Anserineae</taxon>
        <taxon>Spinacia</taxon>
    </lineage>
</organism>
<feature type="compositionally biased region" description="Basic residues" evidence="5">
    <location>
        <begin position="1348"/>
        <end position="1358"/>
    </location>
</feature>
<dbReference type="GO" id="GO:0016607">
    <property type="term" value="C:nuclear speck"/>
    <property type="evidence" value="ECO:0000318"/>
    <property type="project" value="GO_Central"/>
</dbReference>
<feature type="compositionally biased region" description="Polar residues" evidence="5">
    <location>
        <begin position="745"/>
        <end position="754"/>
    </location>
</feature>
<evidence type="ECO:0000256" key="5">
    <source>
        <dbReference type="SAM" id="MobiDB-lite"/>
    </source>
</evidence>
<proteinExistence type="inferred from homology"/>
<keyword evidence="7" id="KW-1185">Reference proteome</keyword>
<feature type="compositionally biased region" description="Basic and acidic residues" evidence="5">
    <location>
        <begin position="639"/>
        <end position="662"/>
    </location>
</feature>
<feature type="compositionally biased region" description="Acidic residues" evidence="5">
    <location>
        <begin position="533"/>
        <end position="547"/>
    </location>
</feature>
<evidence type="ECO:0000256" key="4">
    <source>
        <dbReference type="ARBA" id="ARBA00023242"/>
    </source>
</evidence>
<feature type="compositionally biased region" description="Basic and acidic residues" evidence="5">
    <location>
        <begin position="1279"/>
        <end position="1298"/>
    </location>
</feature>
<dbReference type="PANTHER" id="PTHR36884:SF1">
    <property type="entry name" value="FIP1[V]-LIKE PROTEIN"/>
    <property type="match status" value="1"/>
</dbReference>
<feature type="region of interest" description="Disordered" evidence="5">
    <location>
        <begin position="126"/>
        <end position="170"/>
    </location>
</feature>
<comment type="similarity">
    <text evidence="2">Belongs to the FIP1 family.</text>
</comment>
<feature type="domain" description="Pre-mRNA polyadenylation factor Fip1" evidence="6">
    <location>
        <begin position="368"/>
        <end position="410"/>
    </location>
</feature>
<evidence type="ECO:0000313" key="7">
    <source>
        <dbReference type="Proteomes" id="UP000813463"/>
    </source>
</evidence>
<feature type="compositionally biased region" description="Basic and acidic residues" evidence="5">
    <location>
        <begin position="1023"/>
        <end position="1090"/>
    </location>
</feature>
<sequence length="1358" mass="152157">MEDDDEFGDLYTDVLTSFPSSSSSLSPAVAVAAATAATSSSQPPPPAVLPTYRPIDLNLQSEDTDDIPNSKFSTPSFQREKLDAVKNKDSILSNSVKRIENSDEETGEGDFKIWASAAGTRVLHNTDLNLPVKEQHKEEAEDAFGNEEEEEELPVIPGLNNNTLASAPKTEELSVAAAGDEWDSDSDSEDDLQIVLNETHHHAPIGMDANGMIDDEDEDGEPLVIVADDDAAGALQPLEDQDWGDEAAQSADAKDTTDSAKPNTGLQTAPKIGYSNFGYHPFHSQFKYIRPGAAPLPAGPPVGSGGAPGQVRPPVNISTMAGRGRGDWRPSGLKGPPMQKGFHPGFWGSNVPGRGLEFTLPSHKTIFDVDIDGFEEKPWKYPGVDISDFFNFGLNEESWKEYCKQLEQLRLESTMQSKIRVYESVRTEQEYDPDMPPELAAAAGIHDSAENVDTVKVDGVLGDLAKGSARVRPPLPTGRAIQVETGCGERMPSVDTRPPRVRDSDAVIEIVLQDSVDNESAGNDAGEHPDNDSEREEDQVDVVDEDGAQCGDEYFDNYARDYDVDKEDGSRKKSPIKNSHAADIEEEVDGSSPQRTPSDHRPGSRGHASSENVGSPYEERWTKEKARERSPHMSSGESALDRRSLDYERENSIGSMEGKHSPESSSAAPIEDAREGSLERKAAEAEDVTAGMESGKSKEDANVVASSTSKEKHILHHTVQQKLNSPVEPPANEVDEGGDVKASRSSDNSKATGSSRDHQKWREGVDEEVVQNGRSTHLGDVKRNHGEGGHDLRRKDREIERNYMLAKGREEFYSHRDWDPHATNHFHAKSESSDRRKERDYNEAGWLRRDEDPHGRRIRTEDARKQERVDEMVSRRRGKVREVDRSDKDEYLHSRKVLDNGIWRGYHDKDVGLRYREKDDVSKSRHEILDDHHSKRRKDDEHARREHVEKDDILHSHRDSSSSRRKRERDGILSLRKREDQPRIRDNMDDHHLVRLKDEVWVQRERERVERDRDEWYRAKQSYEENLSRREREDGRAPIKSSRNVDEKTWVGHSRGGEDFKGHDKDGRHGEQLKRRERIEEEPRGSEDAYARGNQFANEGKRSRQEKSSARNSRAVDVSESQRLHEKKHKENVKRARESEGHSSSGQSKRYQGDKVLANEMAGAKSRNERVTSEHDTSLQNLPREGGEDISSDEEQHDSKRGRSKLERWTSHKDRDFDAYSKSSSLKIKEMSKNKNSVGVGVGVGSASSVGVDDEIAKKGESNQALALGGGKDGGGGSEGKDGDERPMEGRHLDTVEKLKRRSERFKLPLTSEKDPLAIKIKKLESEPSPSSQNETPTPANVEVKHERPPRKRRWISS</sequence>
<evidence type="ECO:0000256" key="3">
    <source>
        <dbReference type="ARBA" id="ARBA00022664"/>
    </source>
</evidence>
<feature type="compositionally biased region" description="Basic and acidic residues" evidence="5">
    <location>
        <begin position="558"/>
        <end position="571"/>
    </location>
</feature>
<dbReference type="GO" id="GO:0003723">
    <property type="term" value="F:RNA binding"/>
    <property type="evidence" value="ECO:0000318"/>
    <property type="project" value="GO_Central"/>
</dbReference>
<dbReference type="Pfam" id="PF05182">
    <property type="entry name" value="Fip1"/>
    <property type="match status" value="1"/>
</dbReference>
<evidence type="ECO:0000313" key="8">
    <source>
        <dbReference type="RefSeq" id="XP_021836928.1"/>
    </source>
</evidence>
<feature type="compositionally biased region" description="Basic and acidic residues" evidence="5">
    <location>
        <begin position="671"/>
        <end position="684"/>
    </location>
</feature>
<reference evidence="7" key="1">
    <citation type="journal article" date="2021" name="Nat. Commun.">
        <title>Genomic analyses provide insights into spinach domestication and the genetic basis of agronomic traits.</title>
        <authorList>
            <person name="Cai X."/>
            <person name="Sun X."/>
            <person name="Xu C."/>
            <person name="Sun H."/>
            <person name="Wang X."/>
            <person name="Ge C."/>
            <person name="Zhang Z."/>
            <person name="Wang Q."/>
            <person name="Fei Z."/>
            <person name="Jiao C."/>
            <person name="Wang Q."/>
        </authorList>
    </citation>
    <scope>NUCLEOTIDE SEQUENCE [LARGE SCALE GENOMIC DNA]</scope>
    <source>
        <strain evidence="7">cv. Varoflay</strain>
    </source>
</reference>
<keyword evidence="4" id="KW-0539">Nucleus</keyword>
<feature type="compositionally biased region" description="Polar residues" evidence="5">
    <location>
        <begin position="1328"/>
        <end position="1339"/>
    </location>
</feature>
<feature type="compositionally biased region" description="Basic and acidic residues" evidence="5">
    <location>
        <begin position="617"/>
        <end position="631"/>
    </location>
</feature>
<feature type="compositionally biased region" description="Basic and acidic residues" evidence="5">
    <location>
        <begin position="1166"/>
        <end position="1177"/>
    </location>
</feature>
<feature type="compositionally biased region" description="Basic and acidic residues" evidence="5">
    <location>
        <begin position="1197"/>
        <end position="1219"/>
    </location>
</feature>